<dbReference type="PROSITE" id="PS00092">
    <property type="entry name" value="N6_MTASE"/>
    <property type="match status" value="1"/>
</dbReference>
<dbReference type="EMBL" id="JAHESE010000001">
    <property type="protein sequence ID" value="MBT1707292.1"/>
    <property type="molecule type" value="Genomic_DNA"/>
</dbReference>
<dbReference type="SUPFAM" id="SSF53335">
    <property type="entry name" value="S-adenosyl-L-methionine-dependent methyltransferases"/>
    <property type="match status" value="2"/>
</dbReference>
<name>A0AAP2GUB7_9BACT</name>
<evidence type="ECO:0000256" key="1">
    <source>
        <dbReference type="ARBA" id="ARBA00006594"/>
    </source>
</evidence>
<organism evidence="5 6">
    <name type="scientific">Dawidia cretensis</name>
    <dbReference type="NCBI Taxonomy" id="2782350"/>
    <lineage>
        <taxon>Bacteria</taxon>
        <taxon>Pseudomonadati</taxon>
        <taxon>Bacteroidota</taxon>
        <taxon>Cytophagia</taxon>
        <taxon>Cytophagales</taxon>
        <taxon>Chryseotaleaceae</taxon>
        <taxon>Dawidia</taxon>
    </lineage>
</organism>
<dbReference type="GO" id="GO:0008170">
    <property type="term" value="F:N-methyltransferase activity"/>
    <property type="evidence" value="ECO:0007669"/>
    <property type="project" value="InterPro"/>
</dbReference>
<dbReference type="InterPro" id="IPR029063">
    <property type="entry name" value="SAM-dependent_MTases_sf"/>
</dbReference>
<evidence type="ECO:0000313" key="5">
    <source>
        <dbReference type="EMBL" id="MBT1707292.1"/>
    </source>
</evidence>
<dbReference type="Proteomes" id="UP001319080">
    <property type="component" value="Unassembled WGS sequence"/>
</dbReference>
<dbReference type="InterPro" id="IPR002052">
    <property type="entry name" value="DNA_methylase_N6_adenine_CS"/>
</dbReference>
<accession>A0AAP2GUB7</accession>
<comment type="similarity">
    <text evidence="1">Belongs to the N(4)/N(6)-methyltransferase family.</text>
</comment>
<dbReference type="GO" id="GO:0003677">
    <property type="term" value="F:DNA binding"/>
    <property type="evidence" value="ECO:0007669"/>
    <property type="project" value="InterPro"/>
</dbReference>
<proteinExistence type="inferred from homology"/>
<evidence type="ECO:0000256" key="2">
    <source>
        <dbReference type="ARBA" id="ARBA00022603"/>
    </source>
</evidence>
<gene>
    <name evidence="5" type="ORF">KK062_03620</name>
</gene>
<dbReference type="AlphaFoldDB" id="A0AAP2GUB7"/>
<keyword evidence="3" id="KW-0808">Transferase</keyword>
<protein>
    <recommendedName>
        <fullName evidence="4">DNA methylase N-4/N-6 domain-containing protein</fullName>
    </recommendedName>
</protein>
<feature type="domain" description="DNA methylase N-4/N-6" evidence="4">
    <location>
        <begin position="82"/>
        <end position="151"/>
    </location>
</feature>
<dbReference type="RefSeq" id="WP_254082866.1">
    <property type="nucleotide sequence ID" value="NZ_JAHESE010000001.1"/>
</dbReference>
<dbReference type="InterPro" id="IPR002941">
    <property type="entry name" value="DNA_methylase_N4/N6"/>
</dbReference>
<dbReference type="GO" id="GO:0032259">
    <property type="term" value="P:methylation"/>
    <property type="evidence" value="ECO:0007669"/>
    <property type="project" value="UniProtKB-KW"/>
</dbReference>
<evidence type="ECO:0000313" key="6">
    <source>
        <dbReference type="Proteomes" id="UP001319080"/>
    </source>
</evidence>
<comment type="caution">
    <text evidence="5">The sequence shown here is derived from an EMBL/GenBank/DDBJ whole genome shotgun (WGS) entry which is preliminary data.</text>
</comment>
<evidence type="ECO:0000256" key="3">
    <source>
        <dbReference type="ARBA" id="ARBA00022679"/>
    </source>
</evidence>
<evidence type="ECO:0000259" key="4">
    <source>
        <dbReference type="Pfam" id="PF01555"/>
    </source>
</evidence>
<dbReference type="Pfam" id="PF01555">
    <property type="entry name" value="N6_N4_Mtase"/>
    <property type="match status" value="1"/>
</dbReference>
<dbReference type="Gene3D" id="3.40.50.150">
    <property type="entry name" value="Vaccinia Virus protein VP39"/>
    <property type="match status" value="2"/>
</dbReference>
<sequence length="879" mass="101812">MSKQEKLICLGKKFNSEEERREYFRNELRKKLPELKKLEGFPIGEDDDIINLSDPPYYTACPNPWLNHFIAEWEEEKEHIKTRKKDFEIDEPYASDVSEGKTNQIYAAHSYHTKVPHPAIMRYILHYTQPGDIILDGFAGTGMTAVAAISCGNPDSETQYKIETEWKHIFDSSPVWGTRKSIVGDLAPVASFVSYNYINPVNLEDYEMEIRRIISSFDEKLGWMYETKHTNGKVGKINYVVWSEMLACPNCNHELSFTEEFYEPESKTVSDVIKCPSCSTELTKESCTLLFETTFDKAIDKAVRKPKRYPYLINYNYSSSNYTKKPDEFDFSVLKRIEELDFPEHAPHFKLPDIQMAKVGRVKTTNIEYIHDFFLKRAFHSLAFLWEATLKVADKRTQAFLQFTFEQMVWGISLLNRFRPTGFSQVNQYLSGVFYVASHTSEISPDYLVQGKYKRLIKAFSQYKSKQGSSLNYCGDCSFLNVKPNSIDYIFTDPPFGENIYYSDLNILIEAWHKVLTNAKNEAIIDKAKSKTIFEYQLLMEACFKKYFEVLKPGKWMTVEFSNTSAAVWNGIQMALQKAGFVIANLAALDKKQGTFQAVTSPTAVKQDLVISCYKPSSEFETKFKTIHGEVVVWDFVSEHLHHLPVHLKKLNTTTAIIERSPKIIFDRLISFYLMRGFPVPIDAKDFQEGLKQRYVERDGMYFTKEQAAEYDEKKARAPEFVQLSLIVTNESDAIEWLKERLRKTKQKYQDITNDWKIATQALRKGDLLPELQDILNESFILDSDGKWRTPNPNEAKDREALRTKVLLKEFATYVTAVSQAKAKKLKEVRAEALRAGFKNSWEQKDFSTIVKLGDLIPQNILFEDEQLLMYYDIAKDRV</sequence>
<keyword evidence="6" id="KW-1185">Reference proteome</keyword>
<keyword evidence="2" id="KW-0489">Methyltransferase</keyword>
<reference evidence="5 6" key="1">
    <citation type="submission" date="2021-05" db="EMBL/GenBank/DDBJ databases">
        <title>A Polyphasic approach of four new species of the genus Ohtaekwangia: Ohtaekwangia histidinii sp. nov., Ohtaekwangia cretensis sp. nov., Ohtaekwangia indiensis sp. nov., Ohtaekwangia reichenbachii sp. nov. from diverse environment.</title>
        <authorList>
            <person name="Octaviana S."/>
        </authorList>
    </citation>
    <scope>NUCLEOTIDE SEQUENCE [LARGE SCALE GENOMIC DNA]</scope>
    <source>
        <strain evidence="5 6">PWU5</strain>
    </source>
</reference>